<proteinExistence type="predicted"/>
<name>A0A0F9P605_9ZZZZ</name>
<comment type="caution">
    <text evidence="1">The sequence shown here is derived from an EMBL/GenBank/DDBJ whole genome shotgun (WGS) entry which is preliminary data.</text>
</comment>
<dbReference type="AlphaFoldDB" id="A0A0F9P605"/>
<organism evidence="1">
    <name type="scientific">marine sediment metagenome</name>
    <dbReference type="NCBI Taxonomy" id="412755"/>
    <lineage>
        <taxon>unclassified sequences</taxon>
        <taxon>metagenomes</taxon>
        <taxon>ecological metagenomes</taxon>
    </lineage>
</organism>
<gene>
    <name evidence="1" type="ORF">LCGC14_0866290</name>
</gene>
<dbReference type="EMBL" id="LAZR01002652">
    <property type="protein sequence ID" value="KKN27275.1"/>
    <property type="molecule type" value="Genomic_DNA"/>
</dbReference>
<sequence length="213" mass="22415">METLSGIGKFVEEQGGNITAVAGAVESVAGAAATRRAEQQAGKIAEETAAFNASQFREQARVAIQKGSFEARKLLRLARKTTAANIAAVGATGGLLTGSKLLAIADTEAVIELDKRQLLRNAEIEARGFESQADIAIFGGQQLRAAANIRAEEAARSGFRGAIKGIKPAFQLAGALAAKLNKKPRALRKSSVLKQIRGTPLPAKLRRTNIRTA</sequence>
<evidence type="ECO:0000313" key="1">
    <source>
        <dbReference type="EMBL" id="KKN27275.1"/>
    </source>
</evidence>
<accession>A0A0F9P605</accession>
<reference evidence="1" key="1">
    <citation type="journal article" date="2015" name="Nature">
        <title>Complex archaea that bridge the gap between prokaryotes and eukaryotes.</title>
        <authorList>
            <person name="Spang A."/>
            <person name="Saw J.H."/>
            <person name="Jorgensen S.L."/>
            <person name="Zaremba-Niedzwiedzka K."/>
            <person name="Martijn J."/>
            <person name="Lind A.E."/>
            <person name="van Eijk R."/>
            <person name="Schleper C."/>
            <person name="Guy L."/>
            <person name="Ettema T.J."/>
        </authorList>
    </citation>
    <scope>NUCLEOTIDE SEQUENCE</scope>
</reference>
<protein>
    <submittedName>
        <fullName evidence="1">Uncharacterized protein</fullName>
    </submittedName>
</protein>